<sequence>MEFLLGIEPIFALGVGLAALAIAPAIGALSNPETGEKVAETGRDMTKQGIKWGAEAADTVQTYLAEASESWNDLVAEAQAEIRTAKKAKATSEK</sequence>
<evidence type="ECO:0000313" key="2">
    <source>
        <dbReference type="Proteomes" id="UP000236321"/>
    </source>
</evidence>
<comment type="caution">
    <text evidence="1">The sequence shown here is derived from an EMBL/GenBank/DDBJ whole genome shotgun (WGS) entry which is preliminary data.</text>
</comment>
<dbReference type="Proteomes" id="UP000236321">
    <property type="component" value="Unassembled WGS sequence"/>
</dbReference>
<protein>
    <submittedName>
        <fullName evidence="1">Uncharacterized protein</fullName>
    </submittedName>
</protein>
<evidence type="ECO:0000313" key="1">
    <source>
        <dbReference type="EMBL" id="GBD53447.1"/>
    </source>
</evidence>
<accession>A0A2H6BTE1</accession>
<dbReference type="RefSeq" id="WP_002742126.1">
    <property type="nucleotide sequence ID" value="NZ_BEIU01000001.1"/>
</dbReference>
<name>A0A2H6BTE1_MICAE</name>
<dbReference type="EMBL" id="BEYQ01000007">
    <property type="protein sequence ID" value="GBD53447.1"/>
    <property type="molecule type" value="Genomic_DNA"/>
</dbReference>
<organism evidence="1 2">
    <name type="scientific">Microcystis aeruginosa NIES-298</name>
    <dbReference type="NCBI Taxonomy" id="449468"/>
    <lineage>
        <taxon>Bacteria</taxon>
        <taxon>Bacillati</taxon>
        <taxon>Cyanobacteriota</taxon>
        <taxon>Cyanophyceae</taxon>
        <taxon>Oscillatoriophycideae</taxon>
        <taxon>Chroococcales</taxon>
        <taxon>Microcystaceae</taxon>
        <taxon>Microcystis</taxon>
    </lineage>
</organism>
<dbReference type="AlphaFoldDB" id="A0A2H6BTE1"/>
<proteinExistence type="predicted"/>
<reference evidence="2" key="1">
    <citation type="submission" date="2017-12" db="EMBL/GenBank/DDBJ databases">
        <title>Improved Draft Genome Sequence of Microcystis aeruginosa NIES-298, a Microcystin-Producing Cyanobacterium from Lake Kasumigaura, Japan.</title>
        <authorList>
            <person name="Yamaguchi H."/>
            <person name="Suzuki S."/>
            <person name="Kawachi M."/>
        </authorList>
    </citation>
    <scope>NUCLEOTIDE SEQUENCE [LARGE SCALE GENOMIC DNA]</scope>
    <source>
        <strain evidence="2">NIES-298</strain>
    </source>
</reference>
<gene>
    <name evidence="1" type="ORF">BGM30_25400</name>
</gene>